<evidence type="ECO:0000256" key="3">
    <source>
        <dbReference type="ARBA" id="ARBA00023125"/>
    </source>
</evidence>
<dbReference type="STRING" id="574376.BAMA_24535"/>
<feature type="domain" description="RNA polymerase sigma-70" evidence="7">
    <location>
        <begin position="224"/>
        <end position="250"/>
    </location>
</feature>
<evidence type="ECO:0000313" key="9">
    <source>
        <dbReference type="Proteomes" id="UP000027822"/>
    </source>
</evidence>
<dbReference type="InterPro" id="IPR014322">
    <property type="entry name" value="RNA_pol_sigma-B/F/G"/>
</dbReference>
<dbReference type="InterPro" id="IPR014288">
    <property type="entry name" value="RNA_pol_sigma-B"/>
</dbReference>
<dbReference type="NCBIfam" id="TIGR02980">
    <property type="entry name" value="SigBFG"/>
    <property type="match status" value="1"/>
</dbReference>
<evidence type="ECO:0000256" key="4">
    <source>
        <dbReference type="ARBA" id="ARBA00023163"/>
    </source>
</evidence>
<dbReference type="Gene3D" id="1.20.120.1810">
    <property type="match status" value="1"/>
</dbReference>
<dbReference type="PROSITE" id="PS00716">
    <property type="entry name" value="SIGMA70_2"/>
    <property type="match status" value="1"/>
</dbReference>
<organism evidence="8 9">
    <name type="scientific">Bacillus manliponensis</name>
    <dbReference type="NCBI Taxonomy" id="574376"/>
    <lineage>
        <taxon>Bacteria</taxon>
        <taxon>Bacillati</taxon>
        <taxon>Bacillota</taxon>
        <taxon>Bacilli</taxon>
        <taxon>Bacillales</taxon>
        <taxon>Bacillaceae</taxon>
        <taxon>Bacillus</taxon>
        <taxon>Bacillus cereus group</taxon>
    </lineage>
</organism>
<dbReference type="Gene3D" id="1.10.10.10">
    <property type="entry name" value="Winged helix-like DNA-binding domain superfamily/Winged helix DNA-binding domain"/>
    <property type="match status" value="2"/>
</dbReference>
<dbReference type="InterPro" id="IPR036388">
    <property type="entry name" value="WH-like_DNA-bd_sf"/>
</dbReference>
<dbReference type="PANTHER" id="PTHR30385">
    <property type="entry name" value="SIGMA FACTOR F FLAGELLAR"/>
    <property type="match status" value="1"/>
</dbReference>
<dbReference type="PROSITE" id="PS00715">
    <property type="entry name" value="SIGMA70_1"/>
    <property type="match status" value="1"/>
</dbReference>
<dbReference type="SUPFAM" id="SSF88659">
    <property type="entry name" value="Sigma3 and sigma4 domains of RNA polymerase sigma factors"/>
    <property type="match status" value="2"/>
</dbReference>
<dbReference type="GO" id="GO:0003677">
    <property type="term" value="F:DNA binding"/>
    <property type="evidence" value="ECO:0007669"/>
    <property type="project" value="UniProtKB-KW"/>
</dbReference>
<dbReference type="InterPro" id="IPR000943">
    <property type="entry name" value="RNA_pol_sigma70"/>
</dbReference>
<dbReference type="InterPro" id="IPR014284">
    <property type="entry name" value="RNA_pol_sigma-70_dom"/>
</dbReference>
<dbReference type="Pfam" id="PF04539">
    <property type="entry name" value="Sigma70_r3"/>
    <property type="match status" value="1"/>
</dbReference>
<feature type="domain" description="RNA polymerase sigma-70" evidence="6">
    <location>
        <begin position="59"/>
        <end position="72"/>
    </location>
</feature>
<sequence>MMEIQSQPMKLTKEEIFSHINDFQLHQCETAQEALVNHYKNLVHSIAYRYSKGGPLHEDIVQVGMLGLLGAIRRYNSSLGHAFESFAIPTIVGEIKKFLRDKTWGVHVPRRIKDLGAKIRMAIEQLTDELQRSPKIIEIAQHLNISEEEVLEIMEAKSNYQLASLDDVVNESSDGSSITRIDVVGEHEQGYEKTEQRLVLEKVFHLLTDVEKQVIHYIFIENLSQKETGEKLGISQMHVSRMQRRALSKLKNYFLK</sequence>
<dbReference type="InterPro" id="IPR007627">
    <property type="entry name" value="RNA_pol_sigma70_r2"/>
</dbReference>
<evidence type="ECO:0000256" key="1">
    <source>
        <dbReference type="ARBA" id="ARBA00023015"/>
    </source>
</evidence>
<keyword evidence="2 5" id="KW-0731">Sigma factor</keyword>
<reference evidence="8 9" key="1">
    <citation type="submission" date="2014-06" db="EMBL/GenBank/DDBJ databases">
        <title>Draft genome sequence of Bacillus manliponensis JCM 15802 (MCCC 1A00708).</title>
        <authorList>
            <person name="Lai Q."/>
            <person name="Liu Y."/>
            <person name="Shao Z."/>
        </authorList>
    </citation>
    <scope>NUCLEOTIDE SEQUENCE [LARGE SCALE GENOMIC DNA]</scope>
    <source>
        <strain evidence="8 9">JCM 15802</strain>
    </source>
</reference>
<dbReference type="InterPro" id="IPR007624">
    <property type="entry name" value="RNA_pol_sigma70_r3"/>
</dbReference>
<dbReference type="EMBL" id="JOTN01000009">
    <property type="protein sequence ID" value="KEK19174.1"/>
    <property type="molecule type" value="Genomic_DNA"/>
</dbReference>
<keyword evidence="9" id="KW-1185">Reference proteome</keyword>
<protein>
    <recommendedName>
        <fullName evidence="5">RNA polymerase sigma factor</fullName>
    </recommendedName>
</protein>
<comment type="similarity">
    <text evidence="5">Belongs to the sigma-70 factor family.</text>
</comment>
<dbReference type="InterPro" id="IPR013324">
    <property type="entry name" value="RNA_pol_sigma_r3/r4-like"/>
</dbReference>
<dbReference type="Pfam" id="PF04542">
    <property type="entry name" value="Sigma70_r2"/>
    <property type="match status" value="1"/>
</dbReference>
<keyword evidence="1 5" id="KW-0805">Transcription regulation</keyword>
<dbReference type="OrthoDB" id="9809557at2"/>
<keyword evidence="3 5" id="KW-0238">DNA-binding</keyword>
<evidence type="ECO:0000256" key="5">
    <source>
        <dbReference type="RuleBase" id="RU362124"/>
    </source>
</evidence>
<evidence type="ECO:0000259" key="7">
    <source>
        <dbReference type="PROSITE" id="PS00716"/>
    </source>
</evidence>
<dbReference type="GO" id="GO:0006352">
    <property type="term" value="P:DNA-templated transcription initiation"/>
    <property type="evidence" value="ECO:0007669"/>
    <property type="project" value="InterPro"/>
</dbReference>
<dbReference type="InterPro" id="IPR007630">
    <property type="entry name" value="RNA_pol_sigma70_r4"/>
</dbReference>
<dbReference type="Proteomes" id="UP000027822">
    <property type="component" value="Unassembled WGS sequence"/>
</dbReference>
<dbReference type="NCBIfam" id="TIGR02941">
    <property type="entry name" value="Sigma_B"/>
    <property type="match status" value="1"/>
</dbReference>
<dbReference type="NCBIfam" id="TIGR02937">
    <property type="entry name" value="sigma70-ECF"/>
    <property type="match status" value="1"/>
</dbReference>
<comment type="function">
    <text evidence="5">Sigma factors are initiation factors that promote the attachment of RNA polymerase to specific initiation sites and are then released.</text>
</comment>
<dbReference type="GO" id="GO:0016987">
    <property type="term" value="F:sigma factor activity"/>
    <property type="evidence" value="ECO:0007669"/>
    <property type="project" value="UniProtKB-KW"/>
</dbReference>
<dbReference type="PANTHER" id="PTHR30385:SF4">
    <property type="entry name" value="RNA POLYMERASE SIGMA-E FACTOR"/>
    <property type="match status" value="1"/>
</dbReference>
<dbReference type="Pfam" id="PF04545">
    <property type="entry name" value="Sigma70_r4"/>
    <property type="match status" value="1"/>
</dbReference>
<gene>
    <name evidence="8" type="ORF">BAMA_24535</name>
</gene>
<evidence type="ECO:0000313" key="8">
    <source>
        <dbReference type="EMBL" id="KEK19174.1"/>
    </source>
</evidence>
<keyword evidence="4 5" id="KW-0804">Transcription</keyword>
<dbReference type="CDD" id="cd06171">
    <property type="entry name" value="Sigma70_r4"/>
    <property type="match status" value="1"/>
</dbReference>
<evidence type="ECO:0000256" key="2">
    <source>
        <dbReference type="ARBA" id="ARBA00023082"/>
    </source>
</evidence>
<evidence type="ECO:0000259" key="6">
    <source>
        <dbReference type="PROSITE" id="PS00715"/>
    </source>
</evidence>
<proteinExistence type="inferred from homology"/>
<dbReference type="eggNOG" id="COG1191">
    <property type="taxonomic scope" value="Bacteria"/>
</dbReference>
<dbReference type="PRINTS" id="PR00046">
    <property type="entry name" value="SIGMA70FCT"/>
</dbReference>
<dbReference type="AlphaFoldDB" id="A0A073JVX5"/>
<comment type="caution">
    <text evidence="8">The sequence shown here is derived from an EMBL/GenBank/DDBJ whole genome shotgun (WGS) entry which is preliminary data.</text>
</comment>
<dbReference type="RefSeq" id="WP_084157980.1">
    <property type="nucleotide sequence ID" value="NZ_CBCSJC010000008.1"/>
</dbReference>
<name>A0A073JVX5_9BACI</name>
<accession>A0A073JVX5</accession>
<dbReference type="InterPro" id="IPR013325">
    <property type="entry name" value="RNA_pol_sigma_r2"/>
</dbReference>
<dbReference type="SUPFAM" id="SSF88946">
    <property type="entry name" value="Sigma2 domain of RNA polymerase sigma factors"/>
    <property type="match status" value="1"/>
</dbReference>